<organism evidence="6 7">
    <name type="scientific">Candidatus Acutalibacter ornithocaccae</name>
    <dbReference type="NCBI Taxonomy" id="2838416"/>
    <lineage>
        <taxon>Bacteria</taxon>
        <taxon>Bacillati</taxon>
        <taxon>Bacillota</taxon>
        <taxon>Clostridia</taxon>
        <taxon>Eubacteriales</taxon>
        <taxon>Acutalibacteraceae</taxon>
        <taxon>Acutalibacter</taxon>
    </lineage>
</organism>
<dbReference type="SUPFAM" id="SSF52540">
    <property type="entry name" value="P-loop containing nucleoside triphosphate hydrolases"/>
    <property type="match status" value="1"/>
</dbReference>
<dbReference type="GO" id="GO:0016887">
    <property type="term" value="F:ATP hydrolysis activity"/>
    <property type="evidence" value="ECO:0007669"/>
    <property type="project" value="InterPro"/>
</dbReference>
<dbReference type="PANTHER" id="PTHR43776">
    <property type="entry name" value="TRANSPORT ATP-BINDING PROTEIN"/>
    <property type="match status" value="1"/>
</dbReference>
<dbReference type="PROSITE" id="PS00211">
    <property type="entry name" value="ABC_TRANSPORTER_1"/>
    <property type="match status" value="1"/>
</dbReference>
<dbReference type="InterPro" id="IPR013563">
    <property type="entry name" value="Oligopep_ABC_C"/>
</dbReference>
<dbReference type="AlphaFoldDB" id="A0A9D2RYB0"/>
<dbReference type="GO" id="GO:0015833">
    <property type="term" value="P:peptide transport"/>
    <property type="evidence" value="ECO:0007669"/>
    <property type="project" value="InterPro"/>
</dbReference>
<dbReference type="InterPro" id="IPR050319">
    <property type="entry name" value="ABC_transp_ATP-bind"/>
</dbReference>
<evidence type="ECO:0000256" key="3">
    <source>
        <dbReference type="ARBA" id="ARBA00022741"/>
    </source>
</evidence>
<dbReference type="SMART" id="SM00382">
    <property type="entry name" value="AAA"/>
    <property type="match status" value="1"/>
</dbReference>
<evidence type="ECO:0000256" key="2">
    <source>
        <dbReference type="ARBA" id="ARBA00022448"/>
    </source>
</evidence>
<proteinExistence type="inferred from homology"/>
<dbReference type="InterPro" id="IPR003593">
    <property type="entry name" value="AAA+_ATPase"/>
</dbReference>
<dbReference type="Pfam" id="PF00005">
    <property type="entry name" value="ABC_tran"/>
    <property type="match status" value="1"/>
</dbReference>
<dbReference type="InterPro" id="IPR003439">
    <property type="entry name" value="ABC_transporter-like_ATP-bd"/>
</dbReference>
<dbReference type="GO" id="GO:0005524">
    <property type="term" value="F:ATP binding"/>
    <property type="evidence" value="ECO:0007669"/>
    <property type="project" value="UniProtKB-KW"/>
</dbReference>
<comment type="caution">
    <text evidence="6">The sequence shown here is derived from an EMBL/GenBank/DDBJ whole genome shotgun (WGS) entry which is preliminary data.</text>
</comment>
<keyword evidence="2" id="KW-0813">Transport</keyword>
<dbReference type="FunFam" id="3.40.50.300:FF:000016">
    <property type="entry name" value="Oligopeptide ABC transporter ATP-binding component"/>
    <property type="match status" value="1"/>
</dbReference>
<evidence type="ECO:0000256" key="4">
    <source>
        <dbReference type="ARBA" id="ARBA00022840"/>
    </source>
</evidence>
<name>A0A9D2RYB0_9FIRM</name>
<dbReference type="GO" id="GO:0055085">
    <property type="term" value="P:transmembrane transport"/>
    <property type="evidence" value="ECO:0007669"/>
    <property type="project" value="UniProtKB-ARBA"/>
</dbReference>
<dbReference type="Gene3D" id="3.40.50.300">
    <property type="entry name" value="P-loop containing nucleotide triphosphate hydrolases"/>
    <property type="match status" value="1"/>
</dbReference>
<dbReference type="InterPro" id="IPR027417">
    <property type="entry name" value="P-loop_NTPase"/>
</dbReference>
<protein>
    <submittedName>
        <fullName evidence="6">ATP-binding cassette domain-containing protein</fullName>
    </submittedName>
</protein>
<dbReference type="EMBL" id="DWXZ01000001">
    <property type="protein sequence ID" value="HJB36439.1"/>
    <property type="molecule type" value="Genomic_DNA"/>
</dbReference>
<keyword evidence="4 6" id="KW-0067">ATP-binding</keyword>
<evidence type="ECO:0000259" key="5">
    <source>
        <dbReference type="PROSITE" id="PS50893"/>
    </source>
</evidence>
<dbReference type="PROSITE" id="PS50893">
    <property type="entry name" value="ABC_TRANSPORTER_2"/>
    <property type="match status" value="1"/>
</dbReference>
<feature type="domain" description="ABC transporter" evidence="5">
    <location>
        <begin position="14"/>
        <end position="258"/>
    </location>
</feature>
<dbReference type="InterPro" id="IPR017871">
    <property type="entry name" value="ABC_transporter-like_CS"/>
</dbReference>
<dbReference type="CDD" id="cd03257">
    <property type="entry name" value="ABC_NikE_OppD_transporters"/>
    <property type="match status" value="1"/>
</dbReference>
<evidence type="ECO:0000256" key="1">
    <source>
        <dbReference type="ARBA" id="ARBA00005417"/>
    </source>
</evidence>
<dbReference type="Pfam" id="PF08352">
    <property type="entry name" value="oligo_HPY"/>
    <property type="match status" value="1"/>
</dbReference>
<dbReference type="Proteomes" id="UP000824214">
    <property type="component" value="Unassembled WGS sequence"/>
</dbReference>
<reference evidence="6" key="1">
    <citation type="journal article" date="2021" name="PeerJ">
        <title>Extensive microbial diversity within the chicken gut microbiome revealed by metagenomics and culture.</title>
        <authorList>
            <person name="Gilroy R."/>
            <person name="Ravi A."/>
            <person name="Getino M."/>
            <person name="Pursley I."/>
            <person name="Horton D.L."/>
            <person name="Alikhan N.F."/>
            <person name="Baker D."/>
            <person name="Gharbi K."/>
            <person name="Hall N."/>
            <person name="Watson M."/>
            <person name="Adriaenssens E.M."/>
            <person name="Foster-Nyarko E."/>
            <person name="Jarju S."/>
            <person name="Secka A."/>
            <person name="Antonio M."/>
            <person name="Oren A."/>
            <person name="Chaudhuri R.R."/>
            <person name="La Ragione R."/>
            <person name="Hildebrand F."/>
            <person name="Pallen M.J."/>
        </authorList>
    </citation>
    <scope>NUCLEOTIDE SEQUENCE</scope>
    <source>
        <strain evidence="6">ChiBcolR8-3208</strain>
    </source>
</reference>
<evidence type="ECO:0000313" key="6">
    <source>
        <dbReference type="EMBL" id="HJB36439.1"/>
    </source>
</evidence>
<gene>
    <name evidence="6" type="ORF">H9942_00035</name>
</gene>
<accession>A0A9D2RYB0</accession>
<keyword evidence="3" id="KW-0547">Nucleotide-binding</keyword>
<sequence>MSAQVKPDNKAPLLEIRGLTKEFRQGKDRVLAVNHIDLDIQKGEVFGLVGESGCGKSTFGQMLVHLLDPSGGKILLNGRDITRPARRERKDLCKQMQIVFQDPYSSIDPNKTIGWLIEEPLKIHGIGKTKQERDEKVSQVLKAVGLDESYRTRWPNELSGGQRQRVAIAIALILDPDFVVCDEPVSALDVSVQAQVLNLLLDLRQQFGLTYLFISHDLNVVSYVSDRIGVMYLGNLVELGDGEAISQMPLHPYTEALFSASMEVEGDRDRIILSGDLPSPAHPPAGCPFHTRCFACEERCKTEKPQLREFEGGRFCACHLVEKRTGKKPVAHNEALEGNV</sequence>
<reference evidence="6" key="2">
    <citation type="submission" date="2021-04" db="EMBL/GenBank/DDBJ databases">
        <authorList>
            <person name="Gilroy R."/>
        </authorList>
    </citation>
    <scope>NUCLEOTIDE SEQUENCE</scope>
    <source>
        <strain evidence="6">ChiBcolR8-3208</strain>
    </source>
</reference>
<comment type="similarity">
    <text evidence="1">Belongs to the ABC transporter superfamily.</text>
</comment>
<dbReference type="NCBIfam" id="TIGR01727">
    <property type="entry name" value="oligo_HPY"/>
    <property type="match status" value="1"/>
</dbReference>
<evidence type="ECO:0000313" key="7">
    <source>
        <dbReference type="Proteomes" id="UP000824214"/>
    </source>
</evidence>